<feature type="transmembrane region" description="Helical" evidence="1">
    <location>
        <begin position="39"/>
        <end position="62"/>
    </location>
</feature>
<keyword evidence="1" id="KW-0472">Membrane</keyword>
<reference evidence="2 3" key="1">
    <citation type="submission" date="2019-03" db="EMBL/GenBank/DDBJ databases">
        <title>Whole genome sequence of a novel Rubrobacter taiwanensis strain, isolated from Yellowstone National Park.</title>
        <authorList>
            <person name="Freed S."/>
            <person name="Ramaley R.F."/>
            <person name="Kyndt J.A."/>
        </authorList>
    </citation>
    <scope>NUCLEOTIDE SEQUENCE [LARGE SCALE GENOMIC DNA]</scope>
    <source>
        <strain evidence="2 3">Yellowstone</strain>
    </source>
</reference>
<protein>
    <submittedName>
        <fullName evidence="2">Uncharacterized protein</fullName>
    </submittedName>
</protein>
<proteinExistence type="predicted"/>
<accession>A0A4V2NX66</accession>
<dbReference type="AlphaFoldDB" id="A0A4V2NX66"/>
<keyword evidence="1" id="KW-1133">Transmembrane helix</keyword>
<dbReference type="EMBL" id="SKBU01000006">
    <property type="protein sequence ID" value="TCJ20072.1"/>
    <property type="molecule type" value="Genomic_DNA"/>
</dbReference>
<keyword evidence="1" id="KW-0812">Transmembrane</keyword>
<dbReference type="InterPro" id="IPR046096">
    <property type="entry name" value="DUF6114"/>
</dbReference>
<evidence type="ECO:0000313" key="3">
    <source>
        <dbReference type="Proteomes" id="UP000295244"/>
    </source>
</evidence>
<keyword evidence="3" id="KW-1185">Reference proteome</keyword>
<dbReference type="Proteomes" id="UP000295244">
    <property type="component" value="Unassembled WGS sequence"/>
</dbReference>
<feature type="transmembrane region" description="Helical" evidence="1">
    <location>
        <begin position="74"/>
        <end position="106"/>
    </location>
</feature>
<dbReference type="RefSeq" id="WP_132688660.1">
    <property type="nucleotide sequence ID" value="NZ_SKBU01000006.1"/>
</dbReference>
<sequence length="114" mass="11765">MRGSASTERPKLGLTLLTLAGLLILWMPLVIYIQEIGQFSLVFGGVVIGGIVLGSAILGWIYPQRVQIFGVVGMIFSILSLIGALGGLVIGMLLGIVGGSLCAAWAPKNPSGEG</sequence>
<feature type="transmembrane region" description="Helical" evidence="1">
    <location>
        <begin position="12"/>
        <end position="33"/>
    </location>
</feature>
<name>A0A4V2NX66_9ACTN</name>
<gene>
    <name evidence="2" type="ORF">E0L93_03775</name>
</gene>
<comment type="caution">
    <text evidence="2">The sequence shown here is derived from an EMBL/GenBank/DDBJ whole genome shotgun (WGS) entry which is preliminary data.</text>
</comment>
<evidence type="ECO:0000313" key="2">
    <source>
        <dbReference type="EMBL" id="TCJ20072.1"/>
    </source>
</evidence>
<organism evidence="2 3">
    <name type="scientific">Rubrobacter taiwanensis</name>
    <dbReference type="NCBI Taxonomy" id="185139"/>
    <lineage>
        <taxon>Bacteria</taxon>
        <taxon>Bacillati</taxon>
        <taxon>Actinomycetota</taxon>
        <taxon>Rubrobacteria</taxon>
        <taxon>Rubrobacterales</taxon>
        <taxon>Rubrobacteraceae</taxon>
        <taxon>Rubrobacter</taxon>
    </lineage>
</organism>
<evidence type="ECO:0000256" key="1">
    <source>
        <dbReference type="SAM" id="Phobius"/>
    </source>
</evidence>
<dbReference type="Pfam" id="PF19609">
    <property type="entry name" value="DUF6114"/>
    <property type="match status" value="1"/>
</dbReference>